<dbReference type="EMBL" id="JBHTCG010000011">
    <property type="protein sequence ID" value="MFC7384258.1"/>
    <property type="molecule type" value="Genomic_DNA"/>
</dbReference>
<reference evidence="3" key="1">
    <citation type="journal article" date="2019" name="Int. J. Syst. Evol. Microbiol.">
        <title>The Global Catalogue of Microorganisms (GCM) 10K type strain sequencing project: providing services to taxonomists for standard genome sequencing and annotation.</title>
        <authorList>
            <consortium name="The Broad Institute Genomics Platform"/>
            <consortium name="The Broad Institute Genome Sequencing Center for Infectious Disease"/>
            <person name="Wu L."/>
            <person name="Ma J."/>
        </authorList>
    </citation>
    <scope>NUCLEOTIDE SEQUENCE [LARGE SCALE GENOMIC DNA]</scope>
    <source>
        <strain evidence="3">CECT 7649</strain>
    </source>
</reference>
<feature type="coiled-coil region" evidence="1">
    <location>
        <begin position="7"/>
        <end position="75"/>
    </location>
</feature>
<keyword evidence="3" id="KW-1185">Reference proteome</keyword>
<evidence type="ECO:0000256" key="1">
    <source>
        <dbReference type="SAM" id="Coils"/>
    </source>
</evidence>
<gene>
    <name evidence="2" type="ORF">ACFQSB_18755</name>
</gene>
<sequence>MAAERDQARLREELDMVEEDLVKLRETVAELRGTVGSSAEAPTDAAEVSMLIAMADEQEQLMNTLEARREDLRRRLGEQP</sequence>
<proteinExistence type="predicted"/>
<accession>A0ABW2P5B4</accession>
<comment type="caution">
    <text evidence="2">The sequence shown here is derived from an EMBL/GenBank/DDBJ whole genome shotgun (WGS) entry which is preliminary data.</text>
</comment>
<keyword evidence="1" id="KW-0175">Coiled coil</keyword>
<organism evidence="2 3">
    <name type="scientific">Sphaerisporangium rhizosphaerae</name>
    <dbReference type="NCBI Taxonomy" id="2269375"/>
    <lineage>
        <taxon>Bacteria</taxon>
        <taxon>Bacillati</taxon>
        <taxon>Actinomycetota</taxon>
        <taxon>Actinomycetes</taxon>
        <taxon>Streptosporangiales</taxon>
        <taxon>Streptosporangiaceae</taxon>
        <taxon>Sphaerisporangium</taxon>
    </lineage>
</organism>
<protein>
    <recommendedName>
        <fullName evidence="4">DUF342 domain-containing protein</fullName>
    </recommendedName>
</protein>
<name>A0ABW2P5B4_9ACTN</name>
<evidence type="ECO:0000313" key="2">
    <source>
        <dbReference type="EMBL" id="MFC7384258.1"/>
    </source>
</evidence>
<dbReference type="RefSeq" id="WP_354921747.1">
    <property type="nucleotide sequence ID" value="NZ_JBHTCG010000011.1"/>
</dbReference>
<evidence type="ECO:0000313" key="3">
    <source>
        <dbReference type="Proteomes" id="UP001596496"/>
    </source>
</evidence>
<evidence type="ECO:0008006" key="4">
    <source>
        <dbReference type="Google" id="ProtNLM"/>
    </source>
</evidence>
<dbReference type="Proteomes" id="UP001596496">
    <property type="component" value="Unassembled WGS sequence"/>
</dbReference>